<evidence type="ECO:0000256" key="4">
    <source>
        <dbReference type="ARBA" id="ARBA00023159"/>
    </source>
</evidence>
<evidence type="ECO:0000256" key="7">
    <source>
        <dbReference type="RuleBase" id="RU364059"/>
    </source>
</evidence>
<dbReference type="GO" id="GO:0016592">
    <property type="term" value="C:mediator complex"/>
    <property type="evidence" value="ECO:0007669"/>
    <property type="project" value="InterPro"/>
</dbReference>
<evidence type="ECO:0000313" key="10">
    <source>
        <dbReference type="EMBL" id="GAA95070.1"/>
    </source>
</evidence>
<keyword evidence="6 7" id="KW-0539">Nucleus</keyword>
<evidence type="ECO:0000256" key="8">
    <source>
        <dbReference type="SAM" id="MobiDB-lite"/>
    </source>
</evidence>
<feature type="compositionally biased region" description="Low complexity" evidence="8">
    <location>
        <begin position="616"/>
        <end position="625"/>
    </location>
</feature>
<comment type="similarity">
    <text evidence="2 7">Belongs to the Mediator complex subunit 1 family.</text>
</comment>
<dbReference type="RefSeq" id="XP_014566686.1">
    <property type="nucleotide sequence ID" value="XM_014711200.1"/>
</dbReference>
<evidence type="ECO:0000256" key="6">
    <source>
        <dbReference type="ARBA" id="ARBA00023242"/>
    </source>
</evidence>
<proteinExistence type="inferred from homology"/>
<dbReference type="OrthoDB" id="2281547at2759"/>
<organism evidence="10 11">
    <name type="scientific">Mixia osmundae (strain CBS 9802 / IAM 14324 / JCM 22182 / KY 12970)</name>
    <dbReference type="NCBI Taxonomy" id="764103"/>
    <lineage>
        <taxon>Eukaryota</taxon>
        <taxon>Fungi</taxon>
        <taxon>Dikarya</taxon>
        <taxon>Basidiomycota</taxon>
        <taxon>Pucciniomycotina</taxon>
        <taxon>Mixiomycetes</taxon>
        <taxon>Mixiales</taxon>
        <taxon>Mixiaceae</taxon>
        <taxon>Mixia</taxon>
    </lineage>
</organism>
<keyword evidence="4 7" id="KW-0010">Activator</keyword>
<reference evidence="10 11" key="1">
    <citation type="journal article" date="2011" name="J. Gen. Appl. Microbiol.">
        <title>Draft genome sequencing of the enigmatic basidiomycete Mixia osmundae.</title>
        <authorList>
            <person name="Nishida H."/>
            <person name="Nagatsuka Y."/>
            <person name="Sugiyama J."/>
        </authorList>
    </citation>
    <scope>NUCLEOTIDE SEQUENCE [LARGE SCALE GENOMIC DNA]</scope>
    <source>
        <strain evidence="11">CBS 9802 / IAM 14324 / JCM 22182 / KY 12970</strain>
    </source>
</reference>
<comment type="caution">
    <text evidence="10">The sequence shown here is derived from an EMBL/GenBank/DDBJ whole genome shotgun (WGS) entry which is preliminary data.</text>
</comment>
<comment type="subcellular location">
    <subcellularLocation>
        <location evidence="1 7">Nucleus</location>
    </subcellularLocation>
</comment>
<dbReference type="Proteomes" id="UP000009131">
    <property type="component" value="Unassembled WGS sequence"/>
</dbReference>
<dbReference type="AlphaFoldDB" id="G7DWX3"/>
<evidence type="ECO:0000259" key="9">
    <source>
        <dbReference type="Pfam" id="PF10744"/>
    </source>
</evidence>
<dbReference type="InParanoid" id="G7DWX3"/>
<dbReference type="Pfam" id="PF10744">
    <property type="entry name" value="Med1"/>
    <property type="match status" value="1"/>
</dbReference>
<name>G7DWX3_MIXOS</name>
<feature type="region of interest" description="Disordered" evidence="8">
    <location>
        <begin position="570"/>
        <end position="714"/>
    </location>
</feature>
<protein>
    <recommendedName>
        <fullName evidence="7">Mediator of RNA polymerase II transcription subunit 1</fullName>
    </recommendedName>
    <alternativeName>
        <fullName evidence="7">Mediator complex subunit 1</fullName>
    </alternativeName>
</protein>
<feature type="compositionally biased region" description="Basic residues" evidence="8">
    <location>
        <begin position="705"/>
        <end position="714"/>
    </location>
</feature>
<sequence length="714" mass="77952">MDGRKDDLPLDPLTLYCDEQRQEPEGQDEPLTRVGQPYQGVVTRQINFISSYLALGDRNAKADMSRQSRTLTLLLAALSDSSLRVSLEQIKASASNQDAQPVAAKKADRVRLAASNAATFLQSHEADARLPRYLSLLHESATVTASTHKPKRSADQARYPILSAATCSQQDGLARTLHILEQLAAQEGLDTYKETQTSSHVADTITLAGKLVIVDIDVDVSGKIDKVRLTYGPDAKPDSKLSAVLYTPLSRLHLLPAERAGVEKDLQAWRAALQQIILLDHALHAGESLDLFDKLHELYSGLAGLPHDFSVIEDVLPGPLVIYRAKPMLAQPTEPHVADLLFSAERCTATISRASGRYRAYLRPPVWLADSDVQRLGQLIQLGQSKPCSMTEALIPQVKPEHRYAVKSDSAISLSFGISAALSIQGIMLSSFDFGTAEDLVFALTQLQASAKFNDILMSCFDPAATSLDAPLLTKVKLTLSDLMRASVLDKAHVELNVLVSPLRIVAILPAPDSTQLQVTTHSKTERIHTELDGLAALESDQPLCQTVLRETESLPLAVEMLYTRMSGRIPHDSQDLPTPMIIPATSPVVTGPMSSPSSTPKLRRRAVLRTPSPSPSQTGQTPSPSRKRRSPEVERSPARRSTRHTPDQRTPAPDLPRRSSARKASAEPSEPSSPPSSRRSSRVSPRPELMRVKSDEDEVGSAGGRRRKRSRQG</sequence>
<dbReference type="InterPro" id="IPR019680">
    <property type="entry name" value="Mediator_Med1"/>
</dbReference>
<reference evidence="10 11" key="2">
    <citation type="journal article" date="2012" name="Open Biol.">
        <title>Characteristics of nucleosomes and linker DNA regions on the genome of the basidiomycete Mixia osmundae revealed by mono- and dinucleosome mapping.</title>
        <authorList>
            <person name="Nishida H."/>
            <person name="Kondo S."/>
            <person name="Matsumoto T."/>
            <person name="Suzuki Y."/>
            <person name="Yoshikawa H."/>
            <person name="Taylor T.D."/>
            <person name="Sugiyama J."/>
        </authorList>
    </citation>
    <scope>NUCLEOTIDE SEQUENCE [LARGE SCALE GENOMIC DNA]</scope>
    <source>
        <strain evidence="11">CBS 9802 / IAM 14324 / JCM 22182 / KY 12970</strain>
    </source>
</reference>
<evidence type="ECO:0000256" key="5">
    <source>
        <dbReference type="ARBA" id="ARBA00023163"/>
    </source>
</evidence>
<evidence type="ECO:0000256" key="2">
    <source>
        <dbReference type="ARBA" id="ARBA00006210"/>
    </source>
</evidence>
<comment type="function">
    <text evidence="7">Component of the Mediator complex, a coactivator involved in the regulated transcription of nearly all RNA polymerase II-dependent genes. Mediator functions as a bridge to convey information from gene-specific regulatory proteins to the basal RNA polymerase II transcription machinery. Mediator is recruited to promoters by direct interactions with regulatory proteins and serves as a scaffold for the assembly of a functional preinitiation complex with RNA polymerase II and the general transcription factors.</text>
</comment>
<dbReference type="GO" id="GO:0003712">
    <property type="term" value="F:transcription coregulator activity"/>
    <property type="evidence" value="ECO:0007669"/>
    <property type="project" value="InterPro"/>
</dbReference>
<keyword evidence="3 7" id="KW-0805">Transcription regulation</keyword>
<evidence type="ECO:0000313" key="11">
    <source>
        <dbReference type="Proteomes" id="UP000009131"/>
    </source>
</evidence>
<dbReference type="GO" id="GO:0045944">
    <property type="term" value="P:positive regulation of transcription by RNA polymerase II"/>
    <property type="evidence" value="ECO:0007669"/>
    <property type="project" value="UniProtKB-ARBA"/>
</dbReference>
<evidence type="ECO:0000256" key="1">
    <source>
        <dbReference type="ARBA" id="ARBA00004123"/>
    </source>
</evidence>
<keyword evidence="11" id="KW-1185">Reference proteome</keyword>
<dbReference type="HOGENOM" id="CLU_386872_0_0_1"/>
<keyword evidence="5 7" id="KW-0804">Transcription</keyword>
<feature type="compositionally biased region" description="Low complexity" evidence="8">
    <location>
        <begin position="663"/>
        <end position="688"/>
    </location>
</feature>
<gene>
    <name evidence="10" type="primary">Mo01725</name>
    <name evidence="10" type="ORF">E5Q_01725</name>
</gene>
<feature type="domain" description="Mediator complex subunit Med1" evidence="9">
    <location>
        <begin position="175"/>
        <end position="304"/>
    </location>
</feature>
<dbReference type="EMBL" id="BABT02000054">
    <property type="protein sequence ID" value="GAA95070.1"/>
    <property type="molecule type" value="Genomic_DNA"/>
</dbReference>
<accession>G7DWX3</accession>
<evidence type="ECO:0000256" key="3">
    <source>
        <dbReference type="ARBA" id="ARBA00023015"/>
    </source>
</evidence>